<evidence type="ECO:0000256" key="4">
    <source>
        <dbReference type="ARBA" id="ARBA00022475"/>
    </source>
</evidence>
<feature type="transmembrane region" description="Helical" evidence="8">
    <location>
        <begin position="12"/>
        <end position="36"/>
    </location>
</feature>
<evidence type="ECO:0000256" key="1">
    <source>
        <dbReference type="ARBA" id="ARBA00004651"/>
    </source>
</evidence>
<feature type="transmembrane region" description="Helical" evidence="8">
    <location>
        <begin position="193"/>
        <end position="214"/>
    </location>
</feature>
<sequence>MRDYRKVYELAFKIITNTTALLVVAIVFFILSIVTIKGFDHLSWEFITAEPTGDMLHGGIWPMIKGTIMLVMMMSVLTVPLGTVIAIYLNEVSRKNWFYNIIMSAIRTLAAVPSIVYGLFGFAFFVNIVGGTLDWMIGYEDRVFQERCLLWAAFTMGSLTLPTNVISVTEALKLVPNEQRHAGMCLGYTRWEVIKWIVFPQAISGMLTGLVLSISRGAGEVAPILFVGVAYFIPHFSGAPLDQFMELGYHIFVMATQSPNIDKATPVLYATTFVLLVLTFTFNAIGQVIRWIHRRKMSR</sequence>
<evidence type="ECO:0000256" key="3">
    <source>
        <dbReference type="ARBA" id="ARBA00022448"/>
    </source>
</evidence>
<keyword evidence="7 8" id="KW-0472">Membrane</keyword>
<reference evidence="10" key="1">
    <citation type="submission" date="2018-06" db="EMBL/GenBank/DDBJ databases">
        <authorList>
            <person name="Zhirakovskaya E."/>
        </authorList>
    </citation>
    <scope>NUCLEOTIDE SEQUENCE</scope>
</reference>
<dbReference type="InterPro" id="IPR005672">
    <property type="entry name" value="Phosphate_PstA"/>
</dbReference>
<dbReference type="CDD" id="cd06261">
    <property type="entry name" value="TM_PBP2"/>
    <property type="match status" value="1"/>
</dbReference>
<dbReference type="Gene3D" id="1.10.3720.10">
    <property type="entry name" value="MetI-like"/>
    <property type="match status" value="1"/>
</dbReference>
<dbReference type="AlphaFoldDB" id="A0A3B1BQJ7"/>
<dbReference type="PROSITE" id="PS50928">
    <property type="entry name" value="ABC_TM1"/>
    <property type="match status" value="1"/>
</dbReference>
<dbReference type="PANTHER" id="PTHR43470">
    <property type="entry name" value="PHOSPHATE TRANSPORT SYSTEM PERMEASE PROTEIN PSTA-RELATED"/>
    <property type="match status" value="1"/>
</dbReference>
<keyword evidence="3" id="KW-0813">Transport</keyword>
<dbReference type="GO" id="GO:0035435">
    <property type="term" value="P:phosphate ion transmembrane transport"/>
    <property type="evidence" value="ECO:0007669"/>
    <property type="project" value="InterPro"/>
</dbReference>
<evidence type="ECO:0000256" key="8">
    <source>
        <dbReference type="SAM" id="Phobius"/>
    </source>
</evidence>
<gene>
    <name evidence="10" type="ORF">MNBD_NITROSPINAE01-1877</name>
</gene>
<organism evidence="10">
    <name type="scientific">hydrothermal vent metagenome</name>
    <dbReference type="NCBI Taxonomy" id="652676"/>
    <lineage>
        <taxon>unclassified sequences</taxon>
        <taxon>metagenomes</taxon>
        <taxon>ecological metagenomes</taxon>
    </lineage>
</organism>
<keyword evidence="5 8" id="KW-0812">Transmembrane</keyword>
<evidence type="ECO:0000256" key="7">
    <source>
        <dbReference type="ARBA" id="ARBA00023136"/>
    </source>
</evidence>
<dbReference type="InterPro" id="IPR035906">
    <property type="entry name" value="MetI-like_sf"/>
</dbReference>
<keyword evidence="4" id="KW-1003">Cell membrane</keyword>
<evidence type="ECO:0000256" key="5">
    <source>
        <dbReference type="ARBA" id="ARBA00022692"/>
    </source>
</evidence>
<feature type="transmembrane region" description="Helical" evidence="8">
    <location>
        <begin position="109"/>
        <end position="129"/>
    </location>
</feature>
<proteinExistence type="inferred from homology"/>
<dbReference type="GO" id="GO:0005315">
    <property type="term" value="F:phosphate transmembrane transporter activity"/>
    <property type="evidence" value="ECO:0007669"/>
    <property type="project" value="InterPro"/>
</dbReference>
<evidence type="ECO:0000256" key="2">
    <source>
        <dbReference type="ARBA" id="ARBA00007069"/>
    </source>
</evidence>
<protein>
    <submittedName>
        <fullName evidence="10">Phosphate transport system permease protein PstA (TC 3.A.1.7.1)</fullName>
    </submittedName>
</protein>
<dbReference type="InterPro" id="IPR000515">
    <property type="entry name" value="MetI-like"/>
</dbReference>
<evidence type="ECO:0000256" key="6">
    <source>
        <dbReference type="ARBA" id="ARBA00022989"/>
    </source>
</evidence>
<dbReference type="NCBIfam" id="TIGR00974">
    <property type="entry name" value="3a0107s02c"/>
    <property type="match status" value="1"/>
</dbReference>
<dbReference type="SUPFAM" id="SSF161098">
    <property type="entry name" value="MetI-like"/>
    <property type="match status" value="1"/>
</dbReference>
<dbReference type="EMBL" id="UOGC01000106">
    <property type="protein sequence ID" value="VAX20586.1"/>
    <property type="molecule type" value="Genomic_DNA"/>
</dbReference>
<comment type="similarity">
    <text evidence="2">Belongs to the binding-protein-dependent transport system permease family. CysTW subfamily.</text>
</comment>
<dbReference type="GO" id="GO:0005886">
    <property type="term" value="C:plasma membrane"/>
    <property type="evidence" value="ECO:0007669"/>
    <property type="project" value="UniProtKB-SubCell"/>
</dbReference>
<keyword evidence="6 8" id="KW-1133">Transmembrane helix</keyword>
<name>A0A3B1BQJ7_9ZZZZ</name>
<dbReference type="Pfam" id="PF00528">
    <property type="entry name" value="BPD_transp_1"/>
    <property type="match status" value="1"/>
</dbReference>
<feature type="domain" description="ABC transmembrane type-1" evidence="9">
    <location>
        <begin position="64"/>
        <end position="286"/>
    </location>
</feature>
<comment type="subcellular location">
    <subcellularLocation>
        <location evidence="1">Cell membrane</location>
        <topology evidence="1">Multi-pass membrane protein</topology>
    </subcellularLocation>
</comment>
<feature type="transmembrane region" description="Helical" evidence="8">
    <location>
        <begin position="68"/>
        <end position="89"/>
    </location>
</feature>
<dbReference type="PANTHER" id="PTHR43470:SF3">
    <property type="entry name" value="PHOSPHATE TRANSPORT SYSTEM PERMEASE PROTEIN PSTA-RELATED"/>
    <property type="match status" value="1"/>
</dbReference>
<feature type="transmembrane region" description="Helical" evidence="8">
    <location>
        <begin position="267"/>
        <end position="289"/>
    </location>
</feature>
<evidence type="ECO:0000313" key="10">
    <source>
        <dbReference type="EMBL" id="VAX20586.1"/>
    </source>
</evidence>
<evidence type="ECO:0000259" key="9">
    <source>
        <dbReference type="PROSITE" id="PS50928"/>
    </source>
</evidence>
<accession>A0A3B1BQJ7</accession>